<evidence type="ECO:0000313" key="2">
    <source>
        <dbReference type="Proteomes" id="UP000304900"/>
    </source>
</evidence>
<accession>A0A4U6CPG2</accession>
<dbReference type="RefSeq" id="WP_137344486.1">
    <property type="nucleotide sequence ID" value="NZ_BSQH01000011.1"/>
</dbReference>
<dbReference type="OrthoDB" id="508112at2"/>
<comment type="caution">
    <text evidence="1">The sequence shown here is derived from an EMBL/GenBank/DDBJ whole genome shotgun (WGS) entry which is preliminary data.</text>
</comment>
<dbReference type="AlphaFoldDB" id="A0A4U6CPG2"/>
<evidence type="ECO:0000313" key="1">
    <source>
        <dbReference type="EMBL" id="TKT85281.1"/>
    </source>
</evidence>
<gene>
    <name evidence="1" type="ORF">FDK13_34075</name>
</gene>
<reference evidence="1 2" key="1">
    <citation type="submission" date="2019-05" db="EMBL/GenBank/DDBJ databases">
        <title>Dyadobacter AR-3-8 sp. nov., isolated from arctic soil.</title>
        <authorList>
            <person name="Chaudhary D.K."/>
        </authorList>
    </citation>
    <scope>NUCLEOTIDE SEQUENCE [LARGE SCALE GENOMIC DNA]</scope>
    <source>
        <strain evidence="1 2">AR-3-8</strain>
    </source>
</reference>
<protein>
    <submittedName>
        <fullName evidence="1">Uncharacterized protein</fullName>
    </submittedName>
</protein>
<keyword evidence="2" id="KW-1185">Reference proteome</keyword>
<sequence length="98" mass="11472">MTSLSKNRIESIDLLKGLVMVLMALDHTRDYFYQTRALYDITNPEHASIPLYVSRWITHFCAPTFSFLEGFLLSCRAKEKQRLTLCLFDQTRPLADFH</sequence>
<organism evidence="1 2">
    <name type="scientific">Dyadobacter frigoris</name>
    <dbReference type="NCBI Taxonomy" id="2576211"/>
    <lineage>
        <taxon>Bacteria</taxon>
        <taxon>Pseudomonadati</taxon>
        <taxon>Bacteroidota</taxon>
        <taxon>Cytophagia</taxon>
        <taxon>Cytophagales</taxon>
        <taxon>Spirosomataceae</taxon>
        <taxon>Dyadobacter</taxon>
    </lineage>
</organism>
<name>A0A4U6CPG2_9BACT</name>
<dbReference type="Proteomes" id="UP000304900">
    <property type="component" value="Unassembled WGS sequence"/>
</dbReference>
<dbReference type="PANTHER" id="PTHR40407">
    <property type="entry name" value="MEMBRANE PROTEIN-LIKE PROTEIN"/>
    <property type="match status" value="1"/>
</dbReference>
<proteinExistence type="predicted"/>
<dbReference type="EMBL" id="SZVO01000032">
    <property type="protein sequence ID" value="TKT85281.1"/>
    <property type="molecule type" value="Genomic_DNA"/>
</dbReference>
<dbReference type="PANTHER" id="PTHR40407:SF1">
    <property type="entry name" value="HEPARAN-ALPHA-GLUCOSAMINIDE N-ACETYLTRANSFERASE CATALYTIC DOMAIN-CONTAINING PROTEIN"/>
    <property type="match status" value="1"/>
</dbReference>